<dbReference type="GO" id="GO:0005886">
    <property type="term" value="C:plasma membrane"/>
    <property type="evidence" value="ECO:0007669"/>
    <property type="project" value="UniProtKB-SubCell"/>
</dbReference>
<organism evidence="8 9">
    <name type="scientific">Candidatus Thermochlorobacter aerophilus</name>
    <dbReference type="NCBI Taxonomy" id="1868324"/>
    <lineage>
        <taxon>Bacteria</taxon>
        <taxon>Pseudomonadati</taxon>
        <taxon>Chlorobiota</taxon>
        <taxon>Chlorobiia</taxon>
        <taxon>Chlorobiales</taxon>
        <taxon>Candidatus Thermochlorobacteriaceae</taxon>
        <taxon>Candidatus Thermochlorobacter</taxon>
    </lineage>
</organism>
<dbReference type="Proteomes" id="UP000266389">
    <property type="component" value="Unassembled WGS sequence"/>
</dbReference>
<evidence type="ECO:0000256" key="6">
    <source>
        <dbReference type="SAM" id="Phobius"/>
    </source>
</evidence>
<evidence type="ECO:0000313" key="9">
    <source>
        <dbReference type="Proteomes" id="UP000266389"/>
    </source>
</evidence>
<dbReference type="GO" id="GO:0140359">
    <property type="term" value="F:ABC-type transporter activity"/>
    <property type="evidence" value="ECO:0007669"/>
    <property type="project" value="InterPro"/>
</dbReference>
<dbReference type="AlphaFoldDB" id="A0A395M222"/>
<feature type="domain" description="ABC-2 type transporter transmembrane" evidence="7">
    <location>
        <begin position="19"/>
        <end position="376"/>
    </location>
</feature>
<dbReference type="InterPro" id="IPR051449">
    <property type="entry name" value="ABC-2_transporter_component"/>
</dbReference>
<dbReference type="Pfam" id="PF12698">
    <property type="entry name" value="ABC2_membrane_3"/>
    <property type="match status" value="1"/>
</dbReference>
<evidence type="ECO:0000313" key="8">
    <source>
        <dbReference type="EMBL" id="RFM24835.1"/>
    </source>
</evidence>
<feature type="transmembrane region" description="Helical" evidence="6">
    <location>
        <begin position="334"/>
        <end position="355"/>
    </location>
</feature>
<name>A0A395M222_9BACT</name>
<dbReference type="EMBL" id="PHFL01000022">
    <property type="protein sequence ID" value="RFM24835.1"/>
    <property type="molecule type" value="Genomic_DNA"/>
</dbReference>
<feature type="transmembrane region" description="Helical" evidence="6">
    <location>
        <begin position="308"/>
        <end position="327"/>
    </location>
</feature>
<evidence type="ECO:0000256" key="4">
    <source>
        <dbReference type="ARBA" id="ARBA00022989"/>
    </source>
</evidence>
<proteinExistence type="predicted"/>
<comment type="caution">
    <text evidence="8">The sequence shown here is derived from an EMBL/GenBank/DDBJ whole genome shotgun (WGS) entry which is preliminary data.</text>
</comment>
<comment type="subcellular location">
    <subcellularLocation>
        <location evidence="1">Cell membrane</location>
        <topology evidence="1">Multi-pass membrane protein</topology>
    </subcellularLocation>
</comment>
<sequence length="409" mass="45496">MNKTAIVIRKEYLERVKSKGFIISTILIPVLMSSFIVIPILITFLSRDSKTVIAIHDATGKYQSAIESALEKQETFSILWVDWQKESEREATLKGIETGKITGYLLLKEVDGKLEAVYTAKNIVDFGINRKIENTIQKAVSRLFLKNKGFTDDDIATLEKPIELKTQKISGSSQGDKGALSEFLLAYVMVMLIYGTLLSYGIAVMSSVMEEKSSKVMEVLIASVKPFELMVGKLVGIGLVAFTQYLIWAVVAFALSAVSLQYNPKFQIDLSPILLMYFVLYFMLGYLIYATLYAAVGSAFENPEDAQSLTAPITFLVIVPIVAMSYVISKPDSVASVILSLIPFFSPILMMGRLAVTDVPFWQVLLSIALMIGTFYGVMFVSAKIYRIGVLMYGKKPTLAEILKWVRYA</sequence>
<evidence type="ECO:0000256" key="2">
    <source>
        <dbReference type="ARBA" id="ARBA00022475"/>
    </source>
</evidence>
<feature type="transmembrane region" description="Helical" evidence="6">
    <location>
        <begin position="245"/>
        <end position="262"/>
    </location>
</feature>
<feature type="transmembrane region" description="Helical" evidence="6">
    <location>
        <begin position="184"/>
        <end position="204"/>
    </location>
</feature>
<feature type="transmembrane region" description="Helical" evidence="6">
    <location>
        <begin position="21"/>
        <end position="42"/>
    </location>
</feature>
<reference evidence="8 9" key="1">
    <citation type="journal article" date="2011" name="ISME J.">
        <title>Community ecology of hot spring cyanobacterial mats: predominant populations and their functional potential.</title>
        <authorList>
            <person name="Klatt C.G."/>
            <person name="Wood J.M."/>
            <person name="Rusch D.B."/>
            <person name="Bateson M.M."/>
            <person name="Hamamura N."/>
            <person name="Heidelberg J.F."/>
            <person name="Grossman A.R."/>
            <person name="Bhaya D."/>
            <person name="Cohan F.M."/>
            <person name="Kuhl M."/>
            <person name="Bryant D.A."/>
            <person name="Ward D.M."/>
        </authorList>
    </citation>
    <scope>NUCLEOTIDE SEQUENCE [LARGE SCALE GENOMIC DNA]</scope>
    <source>
        <strain evidence="8">OS</strain>
    </source>
</reference>
<accession>A0A395M222</accession>
<dbReference type="PANTHER" id="PTHR30294">
    <property type="entry name" value="MEMBRANE COMPONENT OF ABC TRANSPORTER YHHJ-RELATED"/>
    <property type="match status" value="1"/>
</dbReference>
<gene>
    <name evidence="8" type="ORF">D0433_03705</name>
</gene>
<dbReference type="InterPro" id="IPR013525">
    <property type="entry name" value="ABC2_TM"/>
</dbReference>
<feature type="transmembrane region" description="Helical" evidence="6">
    <location>
        <begin position="274"/>
        <end position="296"/>
    </location>
</feature>
<dbReference type="PANTHER" id="PTHR30294:SF29">
    <property type="entry name" value="MULTIDRUG ABC TRANSPORTER PERMEASE YBHS-RELATED"/>
    <property type="match status" value="1"/>
</dbReference>
<protein>
    <submittedName>
        <fullName evidence="8">ABC transporter permease</fullName>
    </submittedName>
</protein>
<feature type="transmembrane region" description="Helical" evidence="6">
    <location>
        <begin position="361"/>
        <end position="386"/>
    </location>
</feature>
<keyword evidence="2" id="KW-1003">Cell membrane</keyword>
<evidence type="ECO:0000256" key="3">
    <source>
        <dbReference type="ARBA" id="ARBA00022692"/>
    </source>
</evidence>
<evidence type="ECO:0000256" key="1">
    <source>
        <dbReference type="ARBA" id="ARBA00004651"/>
    </source>
</evidence>
<keyword evidence="5 6" id="KW-0472">Membrane</keyword>
<keyword evidence="4 6" id="KW-1133">Transmembrane helix</keyword>
<keyword evidence="3 6" id="KW-0812">Transmembrane</keyword>
<evidence type="ECO:0000256" key="5">
    <source>
        <dbReference type="ARBA" id="ARBA00023136"/>
    </source>
</evidence>
<evidence type="ECO:0000259" key="7">
    <source>
        <dbReference type="Pfam" id="PF12698"/>
    </source>
</evidence>